<reference evidence="2" key="1">
    <citation type="journal article" date="2022" name="Mol. Ecol. Resour.">
        <title>The genomes of chicory, endive, great burdock and yacon provide insights into Asteraceae palaeo-polyploidization history and plant inulin production.</title>
        <authorList>
            <person name="Fan W."/>
            <person name="Wang S."/>
            <person name="Wang H."/>
            <person name="Wang A."/>
            <person name="Jiang F."/>
            <person name="Liu H."/>
            <person name="Zhao H."/>
            <person name="Xu D."/>
            <person name="Zhang Y."/>
        </authorList>
    </citation>
    <scope>NUCLEOTIDE SEQUENCE [LARGE SCALE GENOMIC DNA]</scope>
    <source>
        <strain evidence="2">cv. Yunnan</strain>
    </source>
</reference>
<gene>
    <name evidence="1" type="ORF">L1987_58848</name>
</gene>
<protein>
    <submittedName>
        <fullName evidence="1">Uncharacterized protein</fullName>
    </submittedName>
</protein>
<evidence type="ECO:0000313" key="2">
    <source>
        <dbReference type="Proteomes" id="UP001056120"/>
    </source>
</evidence>
<keyword evidence="2" id="KW-1185">Reference proteome</keyword>
<reference evidence="1 2" key="2">
    <citation type="journal article" date="2022" name="Mol. Ecol. Resour.">
        <title>The genomes of chicory, endive, great burdock and yacon provide insights into Asteraceae paleo-polyploidization history and plant inulin production.</title>
        <authorList>
            <person name="Fan W."/>
            <person name="Wang S."/>
            <person name="Wang H."/>
            <person name="Wang A."/>
            <person name="Jiang F."/>
            <person name="Liu H."/>
            <person name="Zhao H."/>
            <person name="Xu D."/>
            <person name="Zhang Y."/>
        </authorList>
    </citation>
    <scope>NUCLEOTIDE SEQUENCE [LARGE SCALE GENOMIC DNA]</scope>
    <source>
        <strain evidence="2">cv. Yunnan</strain>
        <tissue evidence="1">Leaves</tissue>
    </source>
</reference>
<dbReference type="Proteomes" id="UP001056120">
    <property type="component" value="Linkage Group LG20"/>
</dbReference>
<sequence length="500" mass="56036">MAMDKVNNLHMNPGDGESSYASNSLLQETVIQKALPVLKHTIKSMSSHDSFSSQCFKIADLGCSSGKNTLLVASNIIRIVIEACKENNCKPPQFEVCLNDLFGNDFNTLFKLLPDFYAKLRKEKEENSSPCFVSAVPGSFYGRLFPNQSLHLVHSSYSLHWLSQVPEGLESNALNIYITKTSPPNVFQAYGKKFKTDFTKFLQMRSEEIVCGGRMVLTFVGRSVVDPTSDDGCSPLWEVLAQSLLDMAKEGLVQESDIISFNVPVYYPCEDEVRNIIENEGIFSFECLTTFQVNWDPQDTDYKDMKALDEASQTHGENTAKMVRAGTEPMLVSHFGKSIIDKLFQKYGKHVAQHQSNKKSRFFNFVISLRFSPIIPPTSPHLPNGENQSDQLVSYSQWCHGDVETVASNAGKNEGFEQRYNQKSNYALQSPDLLHLKPWLFLNLVAKPKRTAELQILTVEAAVVEMEKTTMIVLVLLAAMQGFSSQRTVSCGIPSCHFIL</sequence>
<organism evidence="1 2">
    <name type="scientific">Smallanthus sonchifolius</name>
    <dbReference type="NCBI Taxonomy" id="185202"/>
    <lineage>
        <taxon>Eukaryota</taxon>
        <taxon>Viridiplantae</taxon>
        <taxon>Streptophyta</taxon>
        <taxon>Embryophyta</taxon>
        <taxon>Tracheophyta</taxon>
        <taxon>Spermatophyta</taxon>
        <taxon>Magnoliopsida</taxon>
        <taxon>eudicotyledons</taxon>
        <taxon>Gunneridae</taxon>
        <taxon>Pentapetalae</taxon>
        <taxon>asterids</taxon>
        <taxon>campanulids</taxon>
        <taxon>Asterales</taxon>
        <taxon>Asteraceae</taxon>
        <taxon>Asteroideae</taxon>
        <taxon>Heliantheae alliance</taxon>
        <taxon>Millerieae</taxon>
        <taxon>Smallanthus</taxon>
    </lineage>
</organism>
<comment type="caution">
    <text evidence="1">The sequence shown here is derived from an EMBL/GenBank/DDBJ whole genome shotgun (WGS) entry which is preliminary data.</text>
</comment>
<evidence type="ECO:0000313" key="1">
    <source>
        <dbReference type="EMBL" id="KAI3741181.1"/>
    </source>
</evidence>
<accession>A0ACB9D3T4</accession>
<dbReference type="EMBL" id="CM042037">
    <property type="protein sequence ID" value="KAI3741181.1"/>
    <property type="molecule type" value="Genomic_DNA"/>
</dbReference>
<name>A0ACB9D3T4_9ASTR</name>
<proteinExistence type="predicted"/>